<evidence type="ECO:0000313" key="2">
    <source>
        <dbReference type="EMBL" id="HAD0245526.1"/>
    </source>
</evidence>
<dbReference type="AlphaFoldDB" id="A0A0F7JE54"/>
<dbReference type="PATRIC" id="fig|59201.158.peg.5047"/>
<gene>
    <name evidence="2" type="ORF">G0M00_12925</name>
    <name evidence="3" type="ORF">G0N78_18085</name>
    <name evidence="1" type="ORF">SE14_05119</name>
</gene>
<protein>
    <submittedName>
        <fullName evidence="2">DUF4145 domain-containing protein</fullName>
    </submittedName>
</protein>
<evidence type="ECO:0000313" key="1">
    <source>
        <dbReference type="EMBL" id="AKH10451.1"/>
    </source>
</evidence>
<keyword evidence="1" id="KW-0614">Plasmid</keyword>
<organism evidence="1 4">
    <name type="scientific">Salmonella typhimurium</name>
    <dbReference type="NCBI Taxonomy" id="90371"/>
    <lineage>
        <taxon>Bacteria</taxon>
        <taxon>Pseudomonadati</taxon>
        <taxon>Pseudomonadota</taxon>
        <taxon>Gammaproteobacteria</taxon>
        <taxon>Enterobacterales</taxon>
        <taxon>Enterobacteriaceae</taxon>
        <taxon>Salmonella</taxon>
    </lineage>
</organism>
<dbReference type="EMBL" id="DAANKK010000019">
    <property type="protein sequence ID" value="HAD0245526.1"/>
    <property type="molecule type" value="Genomic_DNA"/>
</dbReference>
<dbReference type="Gene3D" id="1.20.120.330">
    <property type="entry name" value="Nucleotidyltransferases domain 2"/>
    <property type="match status" value="1"/>
</dbReference>
<accession>A0A0F7JE54</accession>
<dbReference type="EMBL" id="DAANTJ010000016">
    <property type="protein sequence ID" value="HAD1340654.1"/>
    <property type="molecule type" value="Genomic_DNA"/>
</dbReference>
<reference evidence="2" key="2">
    <citation type="journal article" date="2018" name="Genome Biol.">
        <title>SKESA: strategic k-mer extension for scrupulous assemblies.</title>
        <authorList>
            <person name="Souvorov A."/>
            <person name="Agarwala R."/>
            <person name="Lipman D.J."/>
        </authorList>
    </citation>
    <scope>NUCLEOTIDE SEQUENCE</scope>
    <source>
        <strain evidence="3">SSI_AA367</strain>
        <strain evidence="2">Tha16</strain>
    </source>
</reference>
<geneLocation type="plasmid" evidence="1 4">
    <name>pYU39_89</name>
</geneLocation>
<proteinExistence type="predicted"/>
<accession>A0A400DFW0</accession>
<dbReference type="RefSeq" id="WP_000094097.1">
    <property type="nucleotide sequence ID" value="NZ_CDJU01000102.1"/>
</dbReference>
<dbReference type="Proteomes" id="UP000034636">
    <property type="component" value="Plasmid pYU39_89"/>
</dbReference>
<reference evidence="1 4" key="1">
    <citation type="journal article" date="2015" name="Genome Announc.">
        <title>Complete Genome Sequencing of a Multidrug-Resistant and Human-Invasive Salmonella enterica Serovar Typhimurium Strain of the Emerging Sequence Type 213 Genotype.</title>
        <authorList>
            <person name="Calva E."/>
            <person name="Silva C."/>
            <person name="Zaidi M.B."/>
            <person name="Sanchez-Flores A."/>
            <person name="Estrada K."/>
            <person name="Silva G.G."/>
            <person name="Soto-Jimenez L.M."/>
            <person name="Wiesner M."/>
            <person name="Fernandez-Mora M."/>
            <person name="Edwards R.A."/>
            <person name="Vinuesa P."/>
        </authorList>
    </citation>
    <scope>NUCLEOTIDE SEQUENCE [LARGE SCALE GENOMIC DNA]</scope>
    <source>
        <strain evidence="1 4">YU39</strain>
        <plasmid evidence="1 4">pYU39_89</plasmid>
    </source>
</reference>
<name>A0A0F7JE54_SALTM</name>
<reference evidence="2" key="3">
    <citation type="submission" date="2019-08" db="EMBL/GenBank/DDBJ databases">
        <authorList>
            <consortium name="NCBI Pathogen Detection Project"/>
        </authorList>
    </citation>
    <scope>NUCLEOTIDE SEQUENCE</scope>
    <source>
        <strain evidence="3">SSI_AA367</strain>
        <strain evidence="2">Tha16</strain>
    </source>
</reference>
<evidence type="ECO:0000313" key="3">
    <source>
        <dbReference type="EMBL" id="HAD1340654.1"/>
    </source>
</evidence>
<evidence type="ECO:0000313" key="4">
    <source>
        <dbReference type="Proteomes" id="UP000034636"/>
    </source>
</evidence>
<dbReference type="EMBL" id="CP011430">
    <property type="protein sequence ID" value="AKH10451.1"/>
    <property type="molecule type" value="Genomic_DNA"/>
</dbReference>
<sequence>MSSFTDLVSALAWPLVFVWFVNKYGVDIKELIVRLSRFKIGVAEAEFNAGLTAAEVLATDASVGNRNINNGNNNSEYINKIAQLERIADFSPRAAIMESWLMVEEAAGRSGFIQGGLKPKRNPELFIDWLIQEGKLEDSAALLLKRLRSLRNEAAHFLDFEITRNEAERYIRLAAKVSQLIVDPD</sequence>